<evidence type="ECO:0000313" key="9">
    <source>
        <dbReference type="EMBL" id="SFT88428.1"/>
    </source>
</evidence>
<dbReference type="NCBIfam" id="NF003458">
    <property type="entry name" value="PRK05070.1"/>
    <property type="match status" value="1"/>
</dbReference>
<dbReference type="HAMAP" id="MF_00759">
    <property type="entry name" value="MutH"/>
    <property type="match status" value="1"/>
</dbReference>
<dbReference type="NCBIfam" id="TIGR02248">
    <property type="entry name" value="mutH_TIGR"/>
    <property type="match status" value="1"/>
</dbReference>
<feature type="domain" description="DNA mismatch repair MutH/Type II restriction enzyme Sau3AI" evidence="8">
    <location>
        <begin position="66"/>
        <end position="164"/>
    </location>
</feature>
<dbReference type="InterPro" id="IPR037057">
    <property type="entry name" value="DNA_rep_MutH/T2_RE_sf"/>
</dbReference>
<reference evidence="9 10" key="1">
    <citation type="submission" date="2016-10" db="EMBL/GenBank/DDBJ databases">
        <authorList>
            <person name="Varghese N."/>
            <person name="Submissions S."/>
        </authorList>
    </citation>
    <scope>NUCLEOTIDE SEQUENCE [LARGE SCALE GENOMIC DNA]</scope>
    <source>
        <strain evidence="9 10">CGMCC 1.8499</strain>
    </source>
</reference>
<dbReference type="Pfam" id="PF02976">
    <property type="entry name" value="MutH"/>
    <property type="match status" value="1"/>
</dbReference>
<comment type="subcellular location">
    <subcellularLocation>
        <location evidence="7">Cytoplasm</location>
    </subcellularLocation>
</comment>
<comment type="function">
    <text evidence="7">Sequence-specific endonuclease that cleaves unmethylated GATC sequences. It is involved in DNA mismatch repair.</text>
</comment>
<gene>
    <name evidence="7" type="primary">mutH</name>
    <name evidence="9" type="ORF">SAMN04487854_113127</name>
</gene>
<evidence type="ECO:0000256" key="4">
    <source>
        <dbReference type="ARBA" id="ARBA00022763"/>
    </source>
</evidence>
<sequence length="235" mass="26488">MLRLITQSNKRRMRPLKPSSINELMQRVNAIAGLTLGQLAEQYQFKTPDDLLREKGWTGQLIEYVLGATAGSKPTPDFEELGIELKTLPISFKGKPLETTFVSVTPLLNVTGLTWQQSTVRKKLNHVLWLPILGEREILPFNRTIGSGFLWQPSAEQDAQLQRDWEEQMELIALGRIDEISGHLGDVMQIRPKAANSKALTDAIGPNGHVIQTLPRGFYLKTSFTGEILKRQFQL</sequence>
<proteinExistence type="inferred from homology"/>
<comment type="similarity">
    <text evidence="7">Belongs to the MutH family.</text>
</comment>
<keyword evidence="1 7" id="KW-0963">Cytoplasm</keyword>
<dbReference type="SMART" id="SM00927">
    <property type="entry name" value="MutH"/>
    <property type="match status" value="1"/>
</dbReference>
<evidence type="ECO:0000256" key="7">
    <source>
        <dbReference type="HAMAP-Rule" id="MF_00759"/>
    </source>
</evidence>
<dbReference type="Proteomes" id="UP000183805">
    <property type="component" value="Unassembled WGS sequence"/>
</dbReference>
<dbReference type="CDD" id="cd00583">
    <property type="entry name" value="MutH-like"/>
    <property type="match status" value="1"/>
</dbReference>
<dbReference type="Gene3D" id="3.40.600.10">
    <property type="entry name" value="DNA mismatch repair MutH/Restriction endonuclease, type II"/>
    <property type="match status" value="1"/>
</dbReference>
<keyword evidence="6 7" id="KW-0234">DNA repair</keyword>
<keyword evidence="10" id="KW-1185">Reference proteome</keyword>
<accession>A0ABY1GVH6</accession>
<evidence type="ECO:0000313" key="10">
    <source>
        <dbReference type="Proteomes" id="UP000183805"/>
    </source>
</evidence>
<evidence type="ECO:0000256" key="1">
    <source>
        <dbReference type="ARBA" id="ARBA00022490"/>
    </source>
</evidence>
<evidence type="ECO:0000256" key="5">
    <source>
        <dbReference type="ARBA" id="ARBA00022801"/>
    </source>
</evidence>
<name>A0ABY1GVH6_9GAMM</name>
<keyword evidence="4 7" id="KW-0227">DNA damage</keyword>
<keyword evidence="2 7" id="KW-0540">Nuclease</keyword>
<keyword evidence="5 7" id="KW-0378">Hydrolase</keyword>
<dbReference type="EMBL" id="FPAZ01000013">
    <property type="protein sequence ID" value="SFT88428.1"/>
    <property type="molecule type" value="Genomic_DNA"/>
</dbReference>
<organism evidence="9 10">
    <name type="scientific">Pseudoalteromonas lipolytica</name>
    <dbReference type="NCBI Taxonomy" id="570156"/>
    <lineage>
        <taxon>Bacteria</taxon>
        <taxon>Pseudomonadati</taxon>
        <taxon>Pseudomonadota</taxon>
        <taxon>Gammaproteobacteria</taxon>
        <taxon>Alteromonadales</taxon>
        <taxon>Pseudoalteromonadaceae</taxon>
        <taxon>Pseudoalteromonas</taxon>
    </lineage>
</organism>
<dbReference type="InterPro" id="IPR004230">
    <property type="entry name" value="DNA_mismatch_repair_MutH"/>
</dbReference>
<evidence type="ECO:0000256" key="3">
    <source>
        <dbReference type="ARBA" id="ARBA00022759"/>
    </source>
</evidence>
<evidence type="ECO:0000256" key="2">
    <source>
        <dbReference type="ARBA" id="ARBA00022722"/>
    </source>
</evidence>
<dbReference type="InterPro" id="IPR011337">
    <property type="entry name" value="DNA_rep_MutH/RE_typeII_Sau3AI"/>
</dbReference>
<evidence type="ECO:0000256" key="6">
    <source>
        <dbReference type="ARBA" id="ARBA00023204"/>
    </source>
</evidence>
<protein>
    <recommendedName>
        <fullName evidence="7">DNA mismatch repair protein MutH</fullName>
    </recommendedName>
    <alternativeName>
        <fullName evidence="7">Methyl-directed mismatch repair protein</fullName>
    </alternativeName>
</protein>
<dbReference type="InterPro" id="IPR011335">
    <property type="entry name" value="Restrct_endonuc-II-like"/>
</dbReference>
<comment type="caution">
    <text evidence="9">The sequence shown here is derived from an EMBL/GenBank/DDBJ whole genome shotgun (WGS) entry which is preliminary data.</text>
</comment>
<evidence type="ECO:0000259" key="8">
    <source>
        <dbReference type="SMART" id="SM00927"/>
    </source>
</evidence>
<keyword evidence="3 7" id="KW-0255">Endonuclease</keyword>
<dbReference type="SUPFAM" id="SSF52980">
    <property type="entry name" value="Restriction endonuclease-like"/>
    <property type="match status" value="1"/>
</dbReference>